<protein>
    <submittedName>
        <fullName evidence="2">Uncharacterized protein</fullName>
    </submittedName>
</protein>
<comment type="caution">
    <text evidence="2">The sequence shown here is derived from an EMBL/GenBank/DDBJ whole genome shotgun (WGS) entry which is preliminary data.</text>
</comment>
<proteinExistence type="predicted"/>
<reference evidence="2 3" key="1">
    <citation type="submission" date="2024-02" db="EMBL/GenBank/DDBJ databases">
        <title>De novo assembly and annotation of 12 fungi associated with fruit tree decline syndrome in Ontario, Canada.</title>
        <authorList>
            <person name="Sulman M."/>
            <person name="Ellouze W."/>
            <person name="Ilyukhin E."/>
        </authorList>
    </citation>
    <scope>NUCLEOTIDE SEQUENCE [LARGE SCALE GENOMIC DNA]</scope>
    <source>
        <strain evidence="2 3">M11/M66-122</strain>
    </source>
</reference>
<dbReference type="AlphaFoldDB" id="A0AAN9U829"/>
<accession>A0AAN9U829</accession>
<sequence length="134" mass="13919">MSSAEFKADMAKMTEVLGLSHHKNAPRSINALINPYGFVMKAGKISLAATPEPAAQDSVAASPAAASAGDDGADGSPEASEPPKKKTAARAVAGKGRKALPTKAMRKRKIDEVKEDDDDVKEEDGGKDEDVVDA</sequence>
<dbReference type="EMBL" id="JAKJXP020000141">
    <property type="protein sequence ID" value="KAK7743070.1"/>
    <property type="molecule type" value="Genomic_DNA"/>
</dbReference>
<feature type="compositionally biased region" description="Low complexity" evidence="1">
    <location>
        <begin position="53"/>
        <end position="79"/>
    </location>
</feature>
<feature type="compositionally biased region" description="Acidic residues" evidence="1">
    <location>
        <begin position="113"/>
        <end position="134"/>
    </location>
</feature>
<gene>
    <name evidence="2" type="ORF">SLS62_010702</name>
</gene>
<organism evidence="2 3">
    <name type="scientific">Diatrype stigma</name>
    <dbReference type="NCBI Taxonomy" id="117547"/>
    <lineage>
        <taxon>Eukaryota</taxon>
        <taxon>Fungi</taxon>
        <taxon>Dikarya</taxon>
        <taxon>Ascomycota</taxon>
        <taxon>Pezizomycotina</taxon>
        <taxon>Sordariomycetes</taxon>
        <taxon>Xylariomycetidae</taxon>
        <taxon>Xylariales</taxon>
        <taxon>Diatrypaceae</taxon>
        <taxon>Diatrype</taxon>
    </lineage>
</organism>
<feature type="compositionally biased region" description="Basic residues" evidence="1">
    <location>
        <begin position="95"/>
        <end position="108"/>
    </location>
</feature>
<keyword evidence="3" id="KW-1185">Reference proteome</keyword>
<evidence type="ECO:0000313" key="3">
    <source>
        <dbReference type="Proteomes" id="UP001320420"/>
    </source>
</evidence>
<dbReference type="Proteomes" id="UP001320420">
    <property type="component" value="Unassembled WGS sequence"/>
</dbReference>
<evidence type="ECO:0000313" key="2">
    <source>
        <dbReference type="EMBL" id="KAK7743070.1"/>
    </source>
</evidence>
<name>A0AAN9U829_9PEZI</name>
<evidence type="ECO:0000256" key="1">
    <source>
        <dbReference type="SAM" id="MobiDB-lite"/>
    </source>
</evidence>
<feature type="region of interest" description="Disordered" evidence="1">
    <location>
        <begin position="50"/>
        <end position="134"/>
    </location>
</feature>